<sequence>MHSRIGIWEGSPEELERWIARSREQVKPDIQKDPGLAAAYWLVDRSRGRGMIVTLWESREAMEASEQARLKRQSGTTAATGARVATERYKVVDSLVM</sequence>
<accession>A0A932MM79</accession>
<dbReference type="AlphaFoldDB" id="A0A932MM79"/>
<evidence type="ECO:0000259" key="1">
    <source>
        <dbReference type="Pfam" id="PF03992"/>
    </source>
</evidence>
<dbReference type="Gene3D" id="3.30.70.100">
    <property type="match status" value="1"/>
</dbReference>
<protein>
    <recommendedName>
        <fullName evidence="1">ABM domain-containing protein</fullName>
    </recommendedName>
</protein>
<name>A0A932MM79_UNCTE</name>
<dbReference type="Proteomes" id="UP000782312">
    <property type="component" value="Unassembled WGS sequence"/>
</dbReference>
<reference evidence="2" key="1">
    <citation type="submission" date="2020-07" db="EMBL/GenBank/DDBJ databases">
        <title>Huge and variable diversity of episymbiotic CPR bacteria and DPANN archaea in groundwater ecosystems.</title>
        <authorList>
            <person name="He C.Y."/>
            <person name="Keren R."/>
            <person name="Whittaker M."/>
            <person name="Farag I.F."/>
            <person name="Doudna J."/>
            <person name="Cate J.H.D."/>
            <person name="Banfield J.F."/>
        </authorList>
    </citation>
    <scope>NUCLEOTIDE SEQUENCE</scope>
    <source>
        <strain evidence="2">NC_groundwater_763_Ag_S-0.2um_68_21</strain>
    </source>
</reference>
<evidence type="ECO:0000313" key="2">
    <source>
        <dbReference type="EMBL" id="MBI3126267.1"/>
    </source>
</evidence>
<evidence type="ECO:0000313" key="3">
    <source>
        <dbReference type="Proteomes" id="UP000782312"/>
    </source>
</evidence>
<proteinExistence type="predicted"/>
<comment type="caution">
    <text evidence="2">The sequence shown here is derived from an EMBL/GenBank/DDBJ whole genome shotgun (WGS) entry which is preliminary data.</text>
</comment>
<dbReference type="EMBL" id="JACPUR010000001">
    <property type="protein sequence ID" value="MBI3126267.1"/>
    <property type="molecule type" value="Genomic_DNA"/>
</dbReference>
<dbReference type="Pfam" id="PF03992">
    <property type="entry name" value="ABM"/>
    <property type="match status" value="1"/>
</dbReference>
<dbReference type="SUPFAM" id="SSF54909">
    <property type="entry name" value="Dimeric alpha+beta barrel"/>
    <property type="match status" value="1"/>
</dbReference>
<feature type="domain" description="ABM" evidence="1">
    <location>
        <begin position="9"/>
        <end position="68"/>
    </location>
</feature>
<dbReference type="InterPro" id="IPR007138">
    <property type="entry name" value="ABM_dom"/>
</dbReference>
<gene>
    <name evidence="2" type="ORF">HYZ11_01510</name>
</gene>
<organism evidence="2 3">
    <name type="scientific">Tectimicrobiota bacterium</name>
    <dbReference type="NCBI Taxonomy" id="2528274"/>
    <lineage>
        <taxon>Bacteria</taxon>
        <taxon>Pseudomonadati</taxon>
        <taxon>Nitrospinota/Tectimicrobiota group</taxon>
        <taxon>Candidatus Tectimicrobiota</taxon>
    </lineage>
</organism>
<dbReference type="InterPro" id="IPR011008">
    <property type="entry name" value="Dimeric_a/b-barrel"/>
</dbReference>